<keyword evidence="3" id="KW-1185">Reference proteome</keyword>
<dbReference type="EMBL" id="JAKELL010000001">
    <property type="protein sequence ID" value="KAH9001022.1"/>
    <property type="molecule type" value="Genomic_DNA"/>
</dbReference>
<dbReference type="Pfam" id="PF08240">
    <property type="entry name" value="ADH_N"/>
    <property type="match status" value="1"/>
</dbReference>
<dbReference type="Gene3D" id="3.40.50.720">
    <property type="entry name" value="NAD(P)-binding Rossmann-like Domain"/>
    <property type="match status" value="1"/>
</dbReference>
<dbReference type="Gene3D" id="3.90.180.10">
    <property type="entry name" value="Medium-chain alcohol dehydrogenases, catalytic domain"/>
    <property type="match status" value="1"/>
</dbReference>
<name>A0AAD4LR41_9AGAM</name>
<evidence type="ECO:0000313" key="3">
    <source>
        <dbReference type="Proteomes" id="UP001201163"/>
    </source>
</evidence>
<accession>A0AAD4LR41</accession>
<dbReference type="InterPro" id="IPR052711">
    <property type="entry name" value="Zinc_ADH-like"/>
</dbReference>
<dbReference type="PANTHER" id="PTHR45033">
    <property type="match status" value="1"/>
</dbReference>
<dbReference type="InterPro" id="IPR013149">
    <property type="entry name" value="ADH-like_C"/>
</dbReference>
<dbReference type="InterPro" id="IPR013154">
    <property type="entry name" value="ADH-like_N"/>
</dbReference>
<comment type="caution">
    <text evidence="2">The sequence shown here is derived from an EMBL/GenBank/DDBJ whole genome shotgun (WGS) entry which is preliminary data.</text>
</comment>
<dbReference type="SMART" id="SM00829">
    <property type="entry name" value="PKS_ER"/>
    <property type="match status" value="1"/>
</dbReference>
<dbReference type="InterPro" id="IPR036291">
    <property type="entry name" value="NAD(P)-bd_dom_sf"/>
</dbReference>
<dbReference type="GO" id="GO:0016491">
    <property type="term" value="F:oxidoreductase activity"/>
    <property type="evidence" value="ECO:0007669"/>
    <property type="project" value="InterPro"/>
</dbReference>
<gene>
    <name evidence="2" type="ORF">EDB92DRAFT_1824250</name>
</gene>
<protein>
    <submittedName>
        <fullName evidence="2">NAD-P-binding protein</fullName>
    </submittedName>
</protein>
<proteinExistence type="predicted"/>
<dbReference type="SUPFAM" id="SSF51735">
    <property type="entry name" value="NAD(P)-binding Rossmann-fold domains"/>
    <property type="match status" value="1"/>
</dbReference>
<dbReference type="InterPro" id="IPR011032">
    <property type="entry name" value="GroES-like_sf"/>
</dbReference>
<organism evidence="2 3">
    <name type="scientific">Lactarius akahatsu</name>
    <dbReference type="NCBI Taxonomy" id="416441"/>
    <lineage>
        <taxon>Eukaryota</taxon>
        <taxon>Fungi</taxon>
        <taxon>Dikarya</taxon>
        <taxon>Basidiomycota</taxon>
        <taxon>Agaricomycotina</taxon>
        <taxon>Agaricomycetes</taxon>
        <taxon>Russulales</taxon>
        <taxon>Russulaceae</taxon>
        <taxon>Lactarius</taxon>
    </lineage>
</organism>
<reference evidence="2" key="1">
    <citation type="submission" date="2022-01" db="EMBL/GenBank/DDBJ databases">
        <title>Comparative genomics reveals a dynamic genome evolution in the ectomycorrhizal milk-cap (Lactarius) mushrooms.</title>
        <authorList>
            <consortium name="DOE Joint Genome Institute"/>
            <person name="Lebreton A."/>
            <person name="Tang N."/>
            <person name="Kuo A."/>
            <person name="LaButti K."/>
            <person name="Drula E."/>
            <person name="Barry K."/>
            <person name="Clum A."/>
            <person name="Lipzen A."/>
            <person name="Mousain D."/>
            <person name="Ng V."/>
            <person name="Wang R."/>
            <person name="Wang X."/>
            <person name="Dai Y."/>
            <person name="Henrissat B."/>
            <person name="Grigoriev I.V."/>
            <person name="Guerin-Laguette A."/>
            <person name="Yu F."/>
            <person name="Martin F.M."/>
        </authorList>
    </citation>
    <scope>NUCLEOTIDE SEQUENCE</scope>
    <source>
        <strain evidence="2">QP</strain>
    </source>
</reference>
<sequence length="364" mass="38978">MVERYPTLLKALTLQKPAEPRKPVYNDVRIVEKSVPVLKRGQVLVRINAAGFNHRELWIRKGQYPGIVFGSTLGADGAGLVIASYDDQDELLNKRVFLVPTRGWESDPLAPETPFGILGGGVNPPIGSFASHVVVERDQVIQTPAHLEDVHAAAWPVGGVTAWRAVVVNARVSRGHTVLITGIGGGVALLALQLCLALGARVFVTSGSDAKLARAVALGAAGGVNYRHKDWPKALEKILGGTLLDSVIDSAGGPISQQVGRVLRLGGHIVLYGMTVAQQVPFTMREVLRNQQLIGSTMGSKADLQAATNFIAEHRITPVVSRVLDGLENADEGFELLAHGNHFGKIVVRMDSDLSHPEGRKAKL</sequence>
<dbReference type="Pfam" id="PF00107">
    <property type="entry name" value="ADH_zinc_N"/>
    <property type="match status" value="1"/>
</dbReference>
<dbReference type="InterPro" id="IPR020843">
    <property type="entry name" value="ER"/>
</dbReference>
<dbReference type="Proteomes" id="UP001201163">
    <property type="component" value="Unassembled WGS sequence"/>
</dbReference>
<feature type="domain" description="Enoyl reductase (ER)" evidence="1">
    <location>
        <begin position="23"/>
        <end position="348"/>
    </location>
</feature>
<dbReference type="AlphaFoldDB" id="A0AAD4LR41"/>
<evidence type="ECO:0000313" key="2">
    <source>
        <dbReference type="EMBL" id="KAH9001022.1"/>
    </source>
</evidence>
<evidence type="ECO:0000259" key="1">
    <source>
        <dbReference type="SMART" id="SM00829"/>
    </source>
</evidence>
<dbReference type="SUPFAM" id="SSF50129">
    <property type="entry name" value="GroES-like"/>
    <property type="match status" value="1"/>
</dbReference>
<dbReference type="PANTHER" id="PTHR45033:SF3">
    <property type="entry name" value="DEHYDROGENASE, PUTATIVE (AFU_ORTHOLOGUE AFUA_2G13270)-RELATED"/>
    <property type="match status" value="1"/>
</dbReference>